<dbReference type="Pfam" id="PF07705">
    <property type="entry name" value="CARDB"/>
    <property type="match status" value="1"/>
</dbReference>
<organism evidence="2 3">
    <name type="scientific">Nocardioides hankookensis</name>
    <dbReference type="NCBI Taxonomy" id="443157"/>
    <lineage>
        <taxon>Bacteria</taxon>
        <taxon>Bacillati</taxon>
        <taxon>Actinomycetota</taxon>
        <taxon>Actinomycetes</taxon>
        <taxon>Propionibacteriales</taxon>
        <taxon>Nocardioidaceae</taxon>
        <taxon>Nocardioides</taxon>
    </lineage>
</organism>
<accession>A0ABW1LFI4</accession>
<dbReference type="RefSeq" id="WP_379151956.1">
    <property type="nucleotide sequence ID" value="NZ_JBHSRJ010000004.1"/>
</dbReference>
<keyword evidence="3" id="KW-1185">Reference proteome</keyword>
<dbReference type="Proteomes" id="UP001596135">
    <property type="component" value="Unassembled WGS sequence"/>
</dbReference>
<reference evidence="3" key="1">
    <citation type="journal article" date="2019" name="Int. J. Syst. Evol. Microbiol.">
        <title>The Global Catalogue of Microorganisms (GCM) 10K type strain sequencing project: providing services to taxonomists for standard genome sequencing and annotation.</title>
        <authorList>
            <consortium name="The Broad Institute Genomics Platform"/>
            <consortium name="The Broad Institute Genome Sequencing Center for Infectious Disease"/>
            <person name="Wu L."/>
            <person name="Ma J."/>
        </authorList>
    </citation>
    <scope>NUCLEOTIDE SEQUENCE [LARGE SCALE GENOMIC DNA]</scope>
    <source>
        <strain evidence="3">CCUG 54522</strain>
    </source>
</reference>
<evidence type="ECO:0000313" key="2">
    <source>
        <dbReference type="EMBL" id="MFC6042721.1"/>
    </source>
</evidence>
<feature type="domain" description="CARDB" evidence="1">
    <location>
        <begin position="17"/>
        <end position="125"/>
    </location>
</feature>
<evidence type="ECO:0000313" key="3">
    <source>
        <dbReference type="Proteomes" id="UP001596135"/>
    </source>
</evidence>
<protein>
    <submittedName>
        <fullName evidence="2">CARDB domain-containing protein</fullName>
    </submittedName>
</protein>
<evidence type="ECO:0000259" key="1">
    <source>
        <dbReference type="Pfam" id="PF07705"/>
    </source>
</evidence>
<dbReference type="InterPro" id="IPR013783">
    <property type="entry name" value="Ig-like_fold"/>
</dbReference>
<dbReference type="EMBL" id="JBHSRJ010000004">
    <property type="protein sequence ID" value="MFC6042721.1"/>
    <property type="molecule type" value="Genomic_DNA"/>
</dbReference>
<gene>
    <name evidence="2" type="ORF">ACFPYL_06540</name>
</gene>
<name>A0ABW1LFI4_9ACTN</name>
<dbReference type="Gene3D" id="2.60.40.10">
    <property type="entry name" value="Immunoglobulins"/>
    <property type="match status" value="1"/>
</dbReference>
<dbReference type="InterPro" id="IPR011635">
    <property type="entry name" value="CARDB"/>
</dbReference>
<sequence length="324" mass="34757">MAVAEAPESVAAPQRVDLVVAKVGKPPAVVKHGSSFGLGAVVSNRGRDAAQPSVLRLYLSKDRTRGAGDILGASVAVKRVPARKTKTVSQRVKVPWGARGTYWVIACADATKKVRETKESNNCKSSSSQLKVDSDLHAQLSGRLQFVDEGQVVDAGKTETWHRTAQADVTIAVDGDPEGTTTFAGSGSSWVRDGSRTVRDVSESCIRTRNYQENGSGKLRYVGDGADDEIFGNFTRTDMSGVRIGLIMRADWSETRDQVGQGEFPCDPSTATSQGTTIDVSSIELKEVGLTTNTITYEVVGWEGAYGTTSPWDSVDGQLVLRLR</sequence>
<proteinExistence type="predicted"/>
<comment type="caution">
    <text evidence="2">The sequence shown here is derived from an EMBL/GenBank/DDBJ whole genome shotgun (WGS) entry which is preliminary data.</text>
</comment>